<sequence>MAKKNKMSSLKERIPKERNRALALFEKYGGFIHGHTEFNDGFHSSGYVEKMNVLKYPKAMEIIAEELAELFADTRIDVVCGPVHIGAILGYSVANQLNVPFTLTYIEVRTGETFFHRAFHPKSERLLFVDDFIVSGKNVSRNLSFFDNEQINCVGIAAIGAKNPPDTQIPIRFLFETPFEKISPRQCRQCLNHVPLTYRNVRE</sequence>
<name>A0A0G0UGZ9_9BACT</name>
<dbReference type="EMBL" id="LCAG01000001">
    <property type="protein sequence ID" value="KKR88089.1"/>
    <property type="molecule type" value="Genomic_DNA"/>
</dbReference>
<feature type="domain" description="Phosphoribosyltransferase" evidence="1">
    <location>
        <begin position="55"/>
        <end position="163"/>
    </location>
</feature>
<accession>A0A0G0UGZ9</accession>
<proteinExistence type="predicted"/>
<evidence type="ECO:0000313" key="3">
    <source>
        <dbReference type="Proteomes" id="UP000034854"/>
    </source>
</evidence>
<dbReference type="AlphaFoldDB" id="A0A0G0UGZ9"/>
<reference evidence="2 3" key="1">
    <citation type="journal article" date="2015" name="Nature">
        <title>rRNA introns, odd ribosomes, and small enigmatic genomes across a large radiation of phyla.</title>
        <authorList>
            <person name="Brown C.T."/>
            <person name="Hug L.A."/>
            <person name="Thomas B.C."/>
            <person name="Sharon I."/>
            <person name="Castelle C.J."/>
            <person name="Singh A."/>
            <person name="Wilkins M.J."/>
            <person name="Williams K.H."/>
            <person name="Banfield J.F."/>
        </authorList>
    </citation>
    <scope>NUCLEOTIDE SEQUENCE [LARGE SCALE GENOMIC DNA]</scope>
</reference>
<evidence type="ECO:0000259" key="1">
    <source>
        <dbReference type="Pfam" id="PF00156"/>
    </source>
</evidence>
<organism evidence="2 3">
    <name type="scientific">Candidatus Curtissbacteria bacterium GW2011_GWA1_41_11</name>
    <dbReference type="NCBI Taxonomy" id="1618409"/>
    <lineage>
        <taxon>Bacteria</taxon>
        <taxon>Candidatus Curtissiibacteriota</taxon>
    </lineage>
</organism>
<dbReference type="GO" id="GO:0016757">
    <property type="term" value="F:glycosyltransferase activity"/>
    <property type="evidence" value="ECO:0007669"/>
    <property type="project" value="UniProtKB-KW"/>
</dbReference>
<protein>
    <submittedName>
        <fullName evidence="2">Orotate phosphoribosyltransferase</fullName>
    </submittedName>
</protein>
<comment type="caution">
    <text evidence="2">The sequence shown here is derived from an EMBL/GenBank/DDBJ whole genome shotgun (WGS) entry which is preliminary data.</text>
</comment>
<keyword evidence="2" id="KW-0808">Transferase</keyword>
<keyword evidence="2" id="KW-0328">Glycosyltransferase</keyword>
<dbReference type="InterPro" id="IPR000836">
    <property type="entry name" value="PRTase_dom"/>
</dbReference>
<dbReference type="InterPro" id="IPR029057">
    <property type="entry name" value="PRTase-like"/>
</dbReference>
<dbReference type="Gene3D" id="3.40.50.2020">
    <property type="match status" value="1"/>
</dbReference>
<dbReference type="Proteomes" id="UP000034854">
    <property type="component" value="Unassembled WGS sequence"/>
</dbReference>
<dbReference type="SUPFAM" id="SSF53271">
    <property type="entry name" value="PRTase-like"/>
    <property type="match status" value="1"/>
</dbReference>
<evidence type="ECO:0000313" key="2">
    <source>
        <dbReference type="EMBL" id="KKR88089.1"/>
    </source>
</evidence>
<dbReference type="CDD" id="cd06223">
    <property type="entry name" value="PRTases_typeI"/>
    <property type="match status" value="1"/>
</dbReference>
<gene>
    <name evidence="2" type="ORF">UU34_C0001G0086</name>
</gene>
<dbReference type="Pfam" id="PF00156">
    <property type="entry name" value="Pribosyltran"/>
    <property type="match status" value="1"/>
</dbReference>